<comment type="catalytic activity">
    <reaction evidence="8">
        <text>L-tyrosyl-[protein] + ATP = O-(5'-adenylyl)-L-tyrosyl-[protein] + diphosphate</text>
        <dbReference type="Rhea" id="RHEA:54288"/>
        <dbReference type="Rhea" id="RHEA-COMP:10136"/>
        <dbReference type="Rhea" id="RHEA-COMP:13846"/>
        <dbReference type="ChEBI" id="CHEBI:30616"/>
        <dbReference type="ChEBI" id="CHEBI:33019"/>
        <dbReference type="ChEBI" id="CHEBI:46858"/>
        <dbReference type="ChEBI" id="CHEBI:83624"/>
        <dbReference type="EC" id="2.7.7.108"/>
    </reaction>
</comment>
<keyword evidence="6 8" id="KW-0067">ATP-binding</keyword>
<dbReference type="Proteomes" id="UP000534294">
    <property type="component" value="Unassembled WGS sequence"/>
</dbReference>
<evidence type="ECO:0000256" key="8">
    <source>
        <dbReference type="HAMAP-Rule" id="MF_00692"/>
    </source>
</evidence>
<dbReference type="HAMAP" id="MF_00692">
    <property type="entry name" value="SelO"/>
    <property type="match status" value="1"/>
</dbReference>
<feature type="binding site" evidence="8">
    <location>
        <position position="258"/>
    </location>
    <ligand>
        <name>Mg(2+)</name>
        <dbReference type="ChEBI" id="CHEBI:18420"/>
    </ligand>
</feature>
<dbReference type="PANTHER" id="PTHR12153">
    <property type="entry name" value="SELENOPROTEIN O"/>
    <property type="match status" value="1"/>
</dbReference>
<evidence type="ECO:0000256" key="4">
    <source>
        <dbReference type="ARBA" id="ARBA00022723"/>
    </source>
</evidence>
<feature type="binding site" evidence="8">
    <location>
        <position position="97"/>
    </location>
    <ligand>
        <name>ATP</name>
        <dbReference type="ChEBI" id="CHEBI:30616"/>
    </ligand>
</feature>
<feature type="binding site" evidence="8">
    <location>
        <position position="188"/>
    </location>
    <ligand>
        <name>ATP</name>
        <dbReference type="ChEBI" id="CHEBI:30616"/>
    </ligand>
</feature>
<dbReference type="Pfam" id="PF02696">
    <property type="entry name" value="SelO"/>
    <property type="match status" value="1"/>
</dbReference>
<comment type="function">
    <text evidence="8">Nucleotidyltransferase involved in the post-translational modification of proteins. It can catalyze the addition of adenosine monophosphate (AMP) or uridine monophosphate (UMP) to a protein, resulting in modifications known as AMPylation and UMPylation.</text>
</comment>
<keyword evidence="4 8" id="KW-0479">Metal-binding</keyword>
<evidence type="ECO:0000256" key="1">
    <source>
        <dbReference type="ARBA" id="ARBA00009747"/>
    </source>
</evidence>
<evidence type="ECO:0000313" key="10">
    <source>
        <dbReference type="Proteomes" id="UP000534294"/>
    </source>
</evidence>
<dbReference type="InterPro" id="IPR003846">
    <property type="entry name" value="SelO"/>
</dbReference>
<organism evidence="9 10">
    <name type="scientific">Prosthecobacter dejongeii</name>
    <dbReference type="NCBI Taxonomy" id="48465"/>
    <lineage>
        <taxon>Bacteria</taxon>
        <taxon>Pseudomonadati</taxon>
        <taxon>Verrucomicrobiota</taxon>
        <taxon>Verrucomicrobiia</taxon>
        <taxon>Verrucomicrobiales</taxon>
        <taxon>Verrucomicrobiaceae</taxon>
        <taxon>Prosthecobacter</taxon>
    </lineage>
</organism>
<comment type="catalytic activity">
    <reaction evidence="8">
        <text>L-tyrosyl-[protein] + UTP = O-(5'-uridylyl)-L-tyrosyl-[protein] + diphosphate</text>
        <dbReference type="Rhea" id="RHEA:83887"/>
        <dbReference type="Rhea" id="RHEA-COMP:10136"/>
        <dbReference type="Rhea" id="RHEA-COMP:20238"/>
        <dbReference type="ChEBI" id="CHEBI:33019"/>
        <dbReference type="ChEBI" id="CHEBI:46398"/>
        <dbReference type="ChEBI" id="CHEBI:46858"/>
        <dbReference type="ChEBI" id="CHEBI:90602"/>
    </reaction>
</comment>
<evidence type="ECO:0000256" key="7">
    <source>
        <dbReference type="ARBA" id="ARBA00022842"/>
    </source>
</evidence>
<comment type="caution">
    <text evidence="9">The sequence shown here is derived from an EMBL/GenBank/DDBJ whole genome shotgun (WGS) entry which is preliminary data.</text>
</comment>
<comment type="catalytic activity">
    <reaction evidence="8">
        <text>L-threonyl-[protein] + ATP = 3-O-(5'-adenylyl)-L-threonyl-[protein] + diphosphate</text>
        <dbReference type="Rhea" id="RHEA:54292"/>
        <dbReference type="Rhea" id="RHEA-COMP:11060"/>
        <dbReference type="Rhea" id="RHEA-COMP:13847"/>
        <dbReference type="ChEBI" id="CHEBI:30013"/>
        <dbReference type="ChEBI" id="CHEBI:30616"/>
        <dbReference type="ChEBI" id="CHEBI:33019"/>
        <dbReference type="ChEBI" id="CHEBI:138113"/>
        <dbReference type="EC" id="2.7.7.108"/>
    </reaction>
</comment>
<gene>
    <name evidence="8" type="primary">ydiU</name>
    <name evidence="8" type="synonym">selO</name>
    <name evidence="9" type="ORF">HNQ64_003067</name>
</gene>
<reference evidence="9 10" key="1">
    <citation type="submission" date="2020-08" db="EMBL/GenBank/DDBJ databases">
        <title>Genomic Encyclopedia of Type Strains, Phase IV (KMG-IV): sequencing the most valuable type-strain genomes for metagenomic binning, comparative biology and taxonomic classification.</title>
        <authorList>
            <person name="Goeker M."/>
        </authorList>
    </citation>
    <scope>NUCLEOTIDE SEQUENCE [LARGE SCALE GENOMIC DNA]</scope>
    <source>
        <strain evidence="9 10">DSM 12251</strain>
    </source>
</reference>
<keyword evidence="3 8" id="KW-0548">Nucleotidyltransferase</keyword>
<evidence type="ECO:0000256" key="5">
    <source>
        <dbReference type="ARBA" id="ARBA00022741"/>
    </source>
</evidence>
<keyword evidence="2 8" id="KW-0808">Transferase</keyword>
<comment type="catalytic activity">
    <reaction evidence="8">
        <text>L-seryl-[protein] + ATP = 3-O-(5'-adenylyl)-L-seryl-[protein] + diphosphate</text>
        <dbReference type="Rhea" id="RHEA:58120"/>
        <dbReference type="Rhea" id="RHEA-COMP:9863"/>
        <dbReference type="Rhea" id="RHEA-COMP:15073"/>
        <dbReference type="ChEBI" id="CHEBI:29999"/>
        <dbReference type="ChEBI" id="CHEBI:30616"/>
        <dbReference type="ChEBI" id="CHEBI:33019"/>
        <dbReference type="ChEBI" id="CHEBI:142516"/>
        <dbReference type="EC" id="2.7.7.108"/>
    </reaction>
</comment>
<dbReference type="GO" id="GO:0030145">
    <property type="term" value="F:manganese ion binding"/>
    <property type="evidence" value="ECO:0007669"/>
    <property type="project" value="UniProtKB-UniRule"/>
</dbReference>
<accession>A0A7W7YMP2</accession>
<dbReference type="NCBIfam" id="NF000658">
    <property type="entry name" value="PRK00029.1"/>
    <property type="match status" value="1"/>
</dbReference>
<feature type="binding site" evidence="8">
    <location>
        <position position="130"/>
    </location>
    <ligand>
        <name>ATP</name>
        <dbReference type="ChEBI" id="CHEBI:30616"/>
    </ligand>
</feature>
<dbReference type="GO" id="GO:0070733">
    <property type="term" value="F:AMPylase activity"/>
    <property type="evidence" value="ECO:0007669"/>
    <property type="project" value="UniProtKB-EC"/>
</dbReference>
<comment type="similarity">
    <text evidence="1 8">Belongs to the SELO family.</text>
</comment>
<dbReference type="EMBL" id="JACHIF010000006">
    <property type="protein sequence ID" value="MBB5038802.1"/>
    <property type="molecule type" value="Genomic_DNA"/>
</dbReference>
<evidence type="ECO:0000256" key="6">
    <source>
        <dbReference type="ARBA" id="ARBA00022840"/>
    </source>
</evidence>
<dbReference type="PANTHER" id="PTHR12153:SF15">
    <property type="entry name" value="PROTEIN ADENYLYLTRANSFERASE SELO, MITOCHONDRIAL"/>
    <property type="match status" value="1"/>
</dbReference>
<dbReference type="EC" id="2.7.7.108" evidence="8"/>
<feature type="binding site" evidence="8">
    <location>
        <position position="118"/>
    </location>
    <ligand>
        <name>ATP</name>
        <dbReference type="ChEBI" id="CHEBI:30616"/>
    </ligand>
</feature>
<comment type="cofactor">
    <cofactor evidence="8">
        <name>Mg(2+)</name>
        <dbReference type="ChEBI" id="CHEBI:18420"/>
    </cofactor>
    <cofactor evidence="8">
        <name>Mn(2+)</name>
        <dbReference type="ChEBI" id="CHEBI:29035"/>
    </cofactor>
</comment>
<keyword evidence="8" id="KW-0464">Manganese</keyword>
<feature type="binding site" evidence="8">
    <location>
        <position position="267"/>
    </location>
    <ligand>
        <name>Mg(2+)</name>
        <dbReference type="ChEBI" id="CHEBI:18420"/>
    </ligand>
</feature>
<keyword evidence="5 8" id="KW-0547">Nucleotide-binding</keyword>
<feature type="binding site" evidence="8">
    <location>
        <position position="267"/>
    </location>
    <ligand>
        <name>ATP</name>
        <dbReference type="ChEBI" id="CHEBI:30616"/>
    </ligand>
</feature>
<evidence type="ECO:0000313" key="9">
    <source>
        <dbReference type="EMBL" id="MBB5038802.1"/>
    </source>
</evidence>
<feature type="binding site" evidence="8">
    <location>
        <position position="95"/>
    </location>
    <ligand>
        <name>ATP</name>
        <dbReference type="ChEBI" id="CHEBI:30616"/>
    </ligand>
</feature>
<sequence>MNESPPPFADAGWRLEHSYAQLPTLFHSLAKPTSVASPRLTIFNQDLAQELGLNAEVLDRPEAAALFTGNELPPGAYPIAQAYAGHQFGKFTTLGDGRAILLGEQITPSGARFDIQLKGPGPTRYSRRGDGRAALGPMLREYIISEAMYALRIPTTRSLAVATTGEAVYRPQPLPGAVLTRVAASHIRVGTFEWAAAHQNKAALKALADYTLARHDPALVGEESPYLAWLHSIIGRQASLIAQWLHVGFIHGVMNTDNMALSGETIDYGPCAFMDAYDPGTVFSSIDHHGRYAYGNQAPIAQWNLARLAEALLPLLHPEEKQAIEQANAALESFRSRFDTAWLAGMRKKLGIFNEEAEDKALADALLSWMQEQEADYTQTFCALSSRDGVKSHLTNDASFSDWLAQWKARLTRQPQSAADVTPLMQAHNPAFIPRNHKVEEALTAAMQNEDLSVMQRLLQVLAKPYDHSVDLPEYSQPQPAEDYQTFCGT</sequence>
<proteinExistence type="inferred from homology"/>
<evidence type="ECO:0000256" key="2">
    <source>
        <dbReference type="ARBA" id="ARBA00022679"/>
    </source>
</evidence>
<feature type="binding site" evidence="8">
    <location>
        <position position="131"/>
    </location>
    <ligand>
        <name>ATP</name>
        <dbReference type="ChEBI" id="CHEBI:30616"/>
    </ligand>
</feature>
<feature type="active site" description="Proton acceptor" evidence="8">
    <location>
        <position position="257"/>
    </location>
</feature>
<feature type="binding site" evidence="8">
    <location>
        <position position="98"/>
    </location>
    <ligand>
        <name>ATP</name>
        <dbReference type="ChEBI" id="CHEBI:30616"/>
    </ligand>
</feature>
<comment type="catalytic activity">
    <reaction evidence="8">
        <text>L-histidyl-[protein] + UTP = N(tele)-(5'-uridylyl)-L-histidyl-[protein] + diphosphate</text>
        <dbReference type="Rhea" id="RHEA:83891"/>
        <dbReference type="Rhea" id="RHEA-COMP:9745"/>
        <dbReference type="Rhea" id="RHEA-COMP:20239"/>
        <dbReference type="ChEBI" id="CHEBI:29979"/>
        <dbReference type="ChEBI" id="CHEBI:33019"/>
        <dbReference type="ChEBI" id="CHEBI:46398"/>
        <dbReference type="ChEBI" id="CHEBI:233474"/>
    </reaction>
</comment>
<dbReference type="EC" id="2.7.7.-" evidence="8"/>
<dbReference type="GO" id="GO:0005524">
    <property type="term" value="F:ATP binding"/>
    <property type="evidence" value="ECO:0007669"/>
    <property type="project" value="UniProtKB-UniRule"/>
</dbReference>
<keyword evidence="10" id="KW-1185">Reference proteome</keyword>
<comment type="catalytic activity">
    <reaction evidence="8">
        <text>L-seryl-[protein] + UTP = O-(5'-uridylyl)-L-seryl-[protein] + diphosphate</text>
        <dbReference type="Rhea" id="RHEA:64604"/>
        <dbReference type="Rhea" id="RHEA-COMP:9863"/>
        <dbReference type="Rhea" id="RHEA-COMP:16635"/>
        <dbReference type="ChEBI" id="CHEBI:29999"/>
        <dbReference type="ChEBI" id="CHEBI:33019"/>
        <dbReference type="ChEBI" id="CHEBI:46398"/>
        <dbReference type="ChEBI" id="CHEBI:156051"/>
    </reaction>
</comment>
<dbReference type="GO" id="GO:0000287">
    <property type="term" value="F:magnesium ion binding"/>
    <property type="evidence" value="ECO:0007669"/>
    <property type="project" value="UniProtKB-UniRule"/>
</dbReference>
<evidence type="ECO:0000256" key="3">
    <source>
        <dbReference type="ARBA" id="ARBA00022695"/>
    </source>
</evidence>
<feature type="binding site" evidence="8">
    <location>
        <position position="181"/>
    </location>
    <ligand>
        <name>ATP</name>
        <dbReference type="ChEBI" id="CHEBI:30616"/>
    </ligand>
</feature>
<dbReference type="RefSeq" id="WP_184209945.1">
    <property type="nucleotide sequence ID" value="NZ_JACHIF010000006.1"/>
</dbReference>
<dbReference type="AlphaFoldDB" id="A0A7W7YMP2"/>
<keyword evidence="7 8" id="KW-0460">Magnesium</keyword>
<name>A0A7W7YMP2_9BACT</name>
<protein>
    <recommendedName>
        <fullName evidence="8">Protein nucleotidyltransferase YdiU</fullName>
        <ecNumber evidence="8">2.7.7.-</ecNumber>
    </recommendedName>
    <alternativeName>
        <fullName evidence="8">Protein adenylyltransferase YdiU</fullName>
        <ecNumber evidence="8">2.7.7.108</ecNumber>
    </alternativeName>
    <alternativeName>
        <fullName evidence="8">Protein uridylyltransferase YdiU</fullName>
        <ecNumber evidence="8">2.7.7.-</ecNumber>
    </alternativeName>
</protein>